<evidence type="ECO:0000256" key="1">
    <source>
        <dbReference type="SAM" id="MobiDB-lite"/>
    </source>
</evidence>
<reference evidence="3" key="4">
    <citation type="submission" date="2022-03" db="EMBL/GenBank/DDBJ databases">
        <title>Complete Genome Sequence of Staphylococcus edaphicus strain CCM 8731.</title>
        <authorList>
            <person name="Rimmer C.O."/>
            <person name="Thomas J.C."/>
        </authorList>
    </citation>
    <scope>NUCLEOTIDE SEQUENCE</scope>
    <source>
        <strain evidence="3">CCM 8731</strain>
    </source>
</reference>
<evidence type="ECO:0000313" key="4">
    <source>
        <dbReference type="Proteomes" id="UP000223828"/>
    </source>
</evidence>
<dbReference type="EMBL" id="CP093217">
    <property type="protein sequence ID" value="UQW82015.1"/>
    <property type="molecule type" value="Genomic_DNA"/>
</dbReference>
<dbReference type="RefSeq" id="WP_099090336.1">
    <property type="nucleotide sequence ID" value="NZ_CP093217.1"/>
</dbReference>
<proteinExistence type="predicted"/>
<sequence length="35" mass="4270">MKLDLQTARRNLNSPNIKTRKRARKIIQQHKRNKN</sequence>
<reference evidence="2" key="3">
    <citation type="submission" date="2017-10" db="EMBL/GenBank/DDBJ databases">
        <authorList>
            <person name="Vrbovska V."/>
            <person name="Kovarovic V."/>
            <person name="Indrakova A."/>
        </authorList>
    </citation>
    <scope>NUCLEOTIDE SEQUENCE</scope>
    <source>
        <strain evidence="2">CCM 8730</strain>
    </source>
</reference>
<name>A0A2C6WP60_9STAP</name>
<feature type="region of interest" description="Disordered" evidence="1">
    <location>
        <begin position="1"/>
        <end position="35"/>
    </location>
</feature>
<dbReference type="Proteomes" id="UP000223828">
    <property type="component" value="Unassembled WGS sequence"/>
</dbReference>
<reference evidence="4" key="2">
    <citation type="submission" date="2017-10" db="EMBL/GenBank/DDBJ databases">
        <title>Staphylococcus edaphicus sp. nov., isolated in Antarctica, harbouring mecC gene and genomic islands essential in adaptation to extreme environment.</title>
        <authorList>
            <person name="Pantucek R."/>
            <person name="Sedlacek I."/>
            <person name="Indrakova A."/>
            <person name="Vrbovska V."/>
            <person name="Maslanova I."/>
            <person name="Kovarovic V."/>
            <person name="Svec P."/>
            <person name="Kralova S."/>
            <person name="Kristofova L."/>
            <person name="Keklakova J."/>
            <person name="Petras P."/>
            <person name="Doskar J."/>
        </authorList>
    </citation>
    <scope>NUCLEOTIDE SEQUENCE [LARGE SCALE GENOMIC DNA]</scope>
    <source>
        <strain evidence="4">CCM 5085</strain>
    </source>
</reference>
<dbReference type="EMBL" id="MRZN01000010">
    <property type="protein sequence ID" value="PHK49584.1"/>
    <property type="molecule type" value="Genomic_DNA"/>
</dbReference>
<keyword evidence="5" id="KW-1185">Reference proteome</keyword>
<feature type="compositionally biased region" description="Basic residues" evidence="1">
    <location>
        <begin position="18"/>
        <end position="35"/>
    </location>
</feature>
<protein>
    <submittedName>
        <fullName evidence="3">Metal homeostasis protein</fullName>
    </submittedName>
</protein>
<dbReference type="AlphaFoldDB" id="A0A2C6WP60"/>
<dbReference type="OrthoDB" id="2148837at2"/>
<evidence type="ECO:0000313" key="5">
    <source>
        <dbReference type="Proteomes" id="UP001056588"/>
    </source>
</evidence>
<dbReference type="InterPro" id="IPR049844">
    <property type="entry name" value="RsaX20-like"/>
</dbReference>
<feature type="compositionally biased region" description="Polar residues" evidence="1">
    <location>
        <begin position="8"/>
        <end position="17"/>
    </location>
</feature>
<reference evidence="2" key="1">
    <citation type="journal article" date="2017" name="Appl. Environ. Microbiol.">
        <title>Staphylococcus edaphicus sp. nov., isolated in Antarctica, harbours mecC gene and genomic islands with suspected role in adaptation to extreme environment.</title>
        <authorList>
            <person name="Pantucek R."/>
            <person name="Sedlacek I."/>
            <person name="Indrakova A."/>
            <person name="Vrbovska V."/>
            <person name="Maslanova I."/>
            <person name="Kovarovic V."/>
            <person name="Svec P."/>
            <person name="Kralova S."/>
            <person name="Kristofova L."/>
            <person name="Keklakova J."/>
            <person name="Petras P."/>
            <person name="Doskar J."/>
        </authorList>
    </citation>
    <scope>NUCLEOTIDE SEQUENCE</scope>
    <source>
        <strain evidence="2">CCM 8730</strain>
    </source>
</reference>
<gene>
    <name evidence="2" type="ORF">BTJ66_07425</name>
    <name evidence="3" type="ORF">MNY58_02590</name>
</gene>
<evidence type="ECO:0000313" key="3">
    <source>
        <dbReference type="EMBL" id="UQW82015.1"/>
    </source>
</evidence>
<accession>A0A2C6WP60</accession>
<dbReference type="Proteomes" id="UP001056588">
    <property type="component" value="Chromosome"/>
</dbReference>
<dbReference type="NCBIfam" id="NF038026">
    <property type="entry name" value="RsaX20_sORF"/>
    <property type="match status" value="1"/>
</dbReference>
<evidence type="ECO:0000313" key="2">
    <source>
        <dbReference type="EMBL" id="PHK49584.1"/>
    </source>
</evidence>
<organism evidence="2 4">
    <name type="scientific">Staphylococcus edaphicus</name>
    <dbReference type="NCBI Taxonomy" id="1955013"/>
    <lineage>
        <taxon>Bacteria</taxon>
        <taxon>Bacillati</taxon>
        <taxon>Bacillota</taxon>
        <taxon>Bacilli</taxon>
        <taxon>Bacillales</taxon>
        <taxon>Staphylococcaceae</taxon>
        <taxon>Staphylococcus</taxon>
    </lineage>
</organism>